<dbReference type="Pfam" id="PF08299">
    <property type="entry name" value="Bac_DnaA_C"/>
    <property type="match status" value="1"/>
</dbReference>
<organism evidence="2 3">
    <name type="scientific">Candidatus Harrisonbacteria bacterium CG10_big_fil_rev_8_21_14_0_10_44_23</name>
    <dbReference type="NCBI Taxonomy" id="1974585"/>
    <lineage>
        <taxon>Bacteria</taxon>
        <taxon>Candidatus Harrisoniibacteriota</taxon>
    </lineage>
</organism>
<dbReference type="AlphaFoldDB" id="A0A2H0UPR2"/>
<accession>A0A2H0UPR2</accession>
<dbReference type="GO" id="GO:0006270">
    <property type="term" value="P:DNA replication initiation"/>
    <property type="evidence" value="ECO:0007669"/>
    <property type="project" value="InterPro"/>
</dbReference>
<dbReference type="PANTHER" id="PTHR30050:SF2">
    <property type="entry name" value="CHROMOSOMAL REPLICATION INITIATOR PROTEIN DNAA"/>
    <property type="match status" value="1"/>
</dbReference>
<dbReference type="SUPFAM" id="SSF48295">
    <property type="entry name" value="TrpR-like"/>
    <property type="match status" value="1"/>
</dbReference>
<dbReference type="SMART" id="SM00760">
    <property type="entry name" value="Bac_DnaA_C"/>
    <property type="match status" value="1"/>
</dbReference>
<dbReference type="PANTHER" id="PTHR30050">
    <property type="entry name" value="CHROMOSOMAL REPLICATION INITIATOR PROTEIN DNAA"/>
    <property type="match status" value="1"/>
</dbReference>
<sequence>MINEIIQEPLKNISPNTLIKAVADAFELEVVDLTGSCRKKEVVQPRQIAMFLLRDVLSLSYPNIGDRMGKRDHTTAIYAFEKIAKEINKNQTLNQKILMIKELINKE</sequence>
<feature type="domain" description="Chromosomal replication initiator DnaA C-terminal" evidence="1">
    <location>
        <begin position="14"/>
        <end position="83"/>
    </location>
</feature>
<name>A0A2H0UPR2_9BACT</name>
<evidence type="ECO:0000313" key="2">
    <source>
        <dbReference type="EMBL" id="PIR88390.1"/>
    </source>
</evidence>
<reference evidence="3" key="1">
    <citation type="submission" date="2017-09" db="EMBL/GenBank/DDBJ databases">
        <title>Depth-based differentiation of microbial function through sediment-hosted aquifers and enrichment of novel symbionts in the deep terrestrial subsurface.</title>
        <authorList>
            <person name="Probst A.J."/>
            <person name="Ladd B."/>
            <person name="Jarett J.K."/>
            <person name="Geller-Mcgrath D.E."/>
            <person name="Sieber C.M.K."/>
            <person name="Emerson J.B."/>
            <person name="Anantharaman K."/>
            <person name="Thomas B.C."/>
            <person name="Malmstrom R."/>
            <person name="Stieglmeier M."/>
            <person name="Klingl A."/>
            <person name="Woyke T."/>
            <person name="Ryan C.M."/>
            <person name="Banfield J.F."/>
        </authorList>
    </citation>
    <scope>NUCLEOTIDE SEQUENCE [LARGE SCALE GENOMIC DNA]</scope>
</reference>
<protein>
    <recommendedName>
        <fullName evidence="1">Chromosomal replication initiator DnaA C-terminal domain-containing protein</fullName>
    </recommendedName>
</protein>
<dbReference type="EMBL" id="PFBB01000027">
    <property type="protein sequence ID" value="PIR88390.1"/>
    <property type="molecule type" value="Genomic_DNA"/>
</dbReference>
<dbReference type="Gene3D" id="1.10.1750.10">
    <property type="match status" value="1"/>
</dbReference>
<proteinExistence type="predicted"/>
<dbReference type="Proteomes" id="UP000229615">
    <property type="component" value="Unassembled WGS sequence"/>
</dbReference>
<dbReference type="GO" id="GO:0006275">
    <property type="term" value="P:regulation of DNA replication"/>
    <property type="evidence" value="ECO:0007669"/>
    <property type="project" value="InterPro"/>
</dbReference>
<dbReference type="GO" id="GO:0005886">
    <property type="term" value="C:plasma membrane"/>
    <property type="evidence" value="ECO:0007669"/>
    <property type="project" value="TreeGrafter"/>
</dbReference>
<evidence type="ECO:0000259" key="1">
    <source>
        <dbReference type="SMART" id="SM00760"/>
    </source>
</evidence>
<dbReference type="CDD" id="cd06571">
    <property type="entry name" value="Bac_DnaA_C"/>
    <property type="match status" value="1"/>
</dbReference>
<dbReference type="InterPro" id="IPR013159">
    <property type="entry name" value="DnaA_C"/>
</dbReference>
<gene>
    <name evidence="2" type="ORF">COU09_02550</name>
</gene>
<dbReference type="InterPro" id="IPR010921">
    <property type="entry name" value="Trp_repressor/repl_initiator"/>
</dbReference>
<dbReference type="GO" id="GO:0003688">
    <property type="term" value="F:DNA replication origin binding"/>
    <property type="evidence" value="ECO:0007669"/>
    <property type="project" value="TreeGrafter"/>
</dbReference>
<evidence type="ECO:0000313" key="3">
    <source>
        <dbReference type="Proteomes" id="UP000229615"/>
    </source>
</evidence>
<dbReference type="GO" id="GO:0005524">
    <property type="term" value="F:ATP binding"/>
    <property type="evidence" value="ECO:0007669"/>
    <property type="project" value="InterPro"/>
</dbReference>
<comment type="caution">
    <text evidence="2">The sequence shown here is derived from an EMBL/GenBank/DDBJ whole genome shotgun (WGS) entry which is preliminary data.</text>
</comment>